<sequence length="263" mass="29508">MDSKCKDVMHTFYLITRFLENALILKGQINVSAKYLWTLDGMPWKSTKTLGFVSPRSYLVDQVNGGYFYPSAVLRQLGDKSIDKDSVDMTISINPNVNFYFPSMFGQSQESNQIGAIDVIAHELLHGTGFATFFRSEANSNISPVIQVLNPGQYGRSKMNFDISIFEKFIYTQEGDSVASLVEQMGLCGTVQNPSARDGKKLLSNCHLYLTKKIEMFATKPGGLVFRTKDEDIYLETSEDPLVKGTSISHLELGYRETDDMII</sequence>
<organism evidence="1 2">
    <name type="scientific">Entomophthora muscae</name>
    <dbReference type="NCBI Taxonomy" id="34485"/>
    <lineage>
        <taxon>Eukaryota</taxon>
        <taxon>Fungi</taxon>
        <taxon>Fungi incertae sedis</taxon>
        <taxon>Zoopagomycota</taxon>
        <taxon>Entomophthoromycotina</taxon>
        <taxon>Entomophthoromycetes</taxon>
        <taxon>Entomophthorales</taxon>
        <taxon>Entomophthoraceae</taxon>
        <taxon>Entomophthora</taxon>
    </lineage>
</organism>
<evidence type="ECO:0000313" key="1">
    <source>
        <dbReference type="EMBL" id="KAJ9069688.1"/>
    </source>
</evidence>
<comment type="caution">
    <text evidence="1">The sequence shown here is derived from an EMBL/GenBank/DDBJ whole genome shotgun (WGS) entry which is preliminary data.</text>
</comment>
<keyword evidence="2" id="KW-1185">Reference proteome</keyword>
<dbReference type="EMBL" id="QTSX02003614">
    <property type="protein sequence ID" value="KAJ9069688.1"/>
    <property type="molecule type" value="Genomic_DNA"/>
</dbReference>
<protein>
    <submittedName>
        <fullName evidence="1">Uncharacterized protein</fullName>
    </submittedName>
</protein>
<dbReference type="Proteomes" id="UP001165960">
    <property type="component" value="Unassembled WGS sequence"/>
</dbReference>
<reference evidence="1" key="1">
    <citation type="submission" date="2022-04" db="EMBL/GenBank/DDBJ databases">
        <title>Genome of the entomopathogenic fungus Entomophthora muscae.</title>
        <authorList>
            <person name="Elya C."/>
            <person name="Lovett B.R."/>
            <person name="Lee E."/>
            <person name="Macias A.M."/>
            <person name="Hajek A.E."/>
            <person name="De Bivort B.L."/>
            <person name="Kasson M.T."/>
            <person name="De Fine Licht H.H."/>
            <person name="Stajich J.E."/>
        </authorList>
    </citation>
    <scope>NUCLEOTIDE SEQUENCE</scope>
    <source>
        <strain evidence="1">Berkeley</strain>
    </source>
</reference>
<evidence type="ECO:0000313" key="2">
    <source>
        <dbReference type="Proteomes" id="UP001165960"/>
    </source>
</evidence>
<proteinExistence type="predicted"/>
<accession>A0ACC2T4Z9</accession>
<name>A0ACC2T4Z9_9FUNG</name>
<gene>
    <name evidence="1" type="ORF">DSO57_1015961</name>
</gene>